<keyword evidence="9 28" id="KW-0378">Hydrolase</keyword>
<evidence type="ECO:0000256" key="5">
    <source>
        <dbReference type="ARBA" id="ARBA00004922"/>
    </source>
</evidence>
<keyword evidence="14" id="KW-0325">Glycoprotein</keyword>
<evidence type="ECO:0000313" key="31">
    <source>
        <dbReference type="Proteomes" id="UP000694547"/>
    </source>
</evidence>
<keyword evidence="8" id="KW-0732">Signal</keyword>
<evidence type="ECO:0000256" key="7">
    <source>
        <dbReference type="ARBA" id="ARBA00022525"/>
    </source>
</evidence>
<dbReference type="Gene3D" id="3.30.420.40">
    <property type="match status" value="1"/>
</dbReference>
<comment type="catalytic activity">
    <reaction evidence="23">
        <text>GDP + H2O = GMP + phosphate + H(+)</text>
        <dbReference type="Rhea" id="RHEA:22156"/>
        <dbReference type="ChEBI" id="CHEBI:15377"/>
        <dbReference type="ChEBI" id="CHEBI:15378"/>
        <dbReference type="ChEBI" id="CHEBI:43474"/>
        <dbReference type="ChEBI" id="CHEBI:58115"/>
        <dbReference type="ChEBI" id="CHEBI:58189"/>
        <dbReference type="EC" id="3.6.1.6"/>
    </reaction>
    <physiologicalReaction direction="left-to-right" evidence="23">
        <dbReference type="Rhea" id="RHEA:22157"/>
    </physiologicalReaction>
</comment>
<dbReference type="Pfam" id="PF01150">
    <property type="entry name" value="GDA1_CD39"/>
    <property type="match status" value="1"/>
</dbReference>
<comment type="similarity">
    <text evidence="6 28">Belongs to the GDA1/CD39 NTPase family.</text>
</comment>
<evidence type="ECO:0000256" key="19">
    <source>
        <dbReference type="ARBA" id="ARBA00046723"/>
    </source>
</evidence>
<comment type="catalytic activity">
    <reaction evidence="20">
        <text>CDP + H2O = CMP + phosphate + H(+)</text>
        <dbReference type="Rhea" id="RHEA:64880"/>
        <dbReference type="ChEBI" id="CHEBI:15377"/>
        <dbReference type="ChEBI" id="CHEBI:15378"/>
        <dbReference type="ChEBI" id="CHEBI:43474"/>
        <dbReference type="ChEBI" id="CHEBI:58069"/>
        <dbReference type="ChEBI" id="CHEBI:60377"/>
        <dbReference type="EC" id="3.6.1.6"/>
    </reaction>
    <physiologicalReaction direction="left-to-right" evidence="20">
        <dbReference type="Rhea" id="RHEA:64881"/>
    </physiologicalReaction>
</comment>
<evidence type="ECO:0000256" key="10">
    <source>
        <dbReference type="ARBA" id="ARBA00022824"/>
    </source>
</evidence>
<keyword evidence="29" id="KW-1133">Transmembrane helix</keyword>
<comment type="cofactor">
    <cofactor evidence="1">
        <name>Ca(2+)</name>
        <dbReference type="ChEBI" id="CHEBI:29108"/>
    </cofactor>
</comment>
<feature type="transmembrane region" description="Helical" evidence="29">
    <location>
        <begin position="29"/>
        <end position="47"/>
    </location>
</feature>
<evidence type="ECO:0000256" key="13">
    <source>
        <dbReference type="ARBA" id="ARBA00023157"/>
    </source>
</evidence>
<evidence type="ECO:0000313" key="30">
    <source>
        <dbReference type="Ensembl" id="ENSPEMP00000027398.2"/>
    </source>
</evidence>
<keyword evidence="31" id="KW-1185">Reference proteome</keyword>
<dbReference type="InterPro" id="IPR000407">
    <property type="entry name" value="GDA1_CD39_NTPase"/>
</dbReference>
<comment type="function">
    <text evidence="18">Hydrolyzes nucleoside diphosphates with a preference for GDP, IDP and UDP compared to ADP and CDP. In the lumen of the endoplasmic reticulum, hydrolyzes UDP that acts as an end-product feedback inhibitor of the UDP-Glc:glycoprotein glucosyltransferases. UMP can be transported back by an UDP-sugar antiporter to the cytosol where it is consumed to regenerate UDP-glucose. Therefore, it positively regulates protein reglucosylation by clearing UDP from the ER lumen and by promoting the regeneration of UDP-glucose. Protein reglucosylation is essential to proper glycoprotein folding and quality control in the ER.</text>
</comment>
<keyword evidence="27" id="KW-0547">Nucleotide-binding</keyword>
<evidence type="ECO:0000256" key="6">
    <source>
        <dbReference type="ARBA" id="ARBA00009283"/>
    </source>
</evidence>
<dbReference type="GO" id="GO:0051084">
    <property type="term" value="P:'de novo' post-translational protein folding"/>
    <property type="evidence" value="ECO:0007669"/>
    <property type="project" value="Ensembl"/>
</dbReference>
<keyword evidence="7" id="KW-0964">Secreted</keyword>
<evidence type="ECO:0000256" key="2">
    <source>
        <dbReference type="ARBA" id="ARBA00001946"/>
    </source>
</evidence>
<keyword evidence="11" id="KW-0106">Calcium</keyword>
<evidence type="ECO:0000256" key="9">
    <source>
        <dbReference type="ARBA" id="ARBA00022801"/>
    </source>
</evidence>
<name>A0A8C8U738_PERMB</name>
<comment type="subunit">
    <text evidence="19">Monomer; active form. Homodimer; disulfide-linked. Homodimers are enzymatically inactive.</text>
</comment>
<comment type="catalytic activity">
    <reaction evidence="21">
        <text>a ribonucleoside 5'-diphosphate + H2O = a ribonucleoside 5'-phosphate + phosphate + H(+)</text>
        <dbReference type="Rhea" id="RHEA:36799"/>
        <dbReference type="ChEBI" id="CHEBI:15377"/>
        <dbReference type="ChEBI" id="CHEBI:15378"/>
        <dbReference type="ChEBI" id="CHEBI:43474"/>
        <dbReference type="ChEBI" id="CHEBI:57930"/>
        <dbReference type="ChEBI" id="CHEBI:58043"/>
        <dbReference type="EC" id="3.6.1.6"/>
    </reaction>
    <physiologicalReaction direction="left-to-right" evidence="21">
        <dbReference type="Rhea" id="RHEA:36800"/>
    </physiologicalReaction>
</comment>
<dbReference type="AlphaFoldDB" id="A0A8C8U738"/>
<comment type="pathway">
    <text evidence="5">Protein modification; protein glycosylation.</text>
</comment>
<reference evidence="30" key="2">
    <citation type="submission" date="2025-08" db="UniProtKB">
        <authorList>
            <consortium name="Ensembl"/>
        </authorList>
    </citation>
    <scope>IDENTIFICATION</scope>
</reference>
<dbReference type="PANTHER" id="PTHR11782:SF35">
    <property type="entry name" value="NUCLEOSIDE DIPHOSPHATE PHOSPHATASE ENTPD5"/>
    <property type="match status" value="1"/>
</dbReference>
<reference evidence="30" key="3">
    <citation type="submission" date="2025-09" db="UniProtKB">
        <authorList>
            <consortium name="Ensembl"/>
        </authorList>
    </citation>
    <scope>IDENTIFICATION</scope>
</reference>
<dbReference type="GO" id="GO:0006487">
    <property type="term" value="P:protein N-linked glycosylation"/>
    <property type="evidence" value="ECO:0007669"/>
    <property type="project" value="Ensembl"/>
</dbReference>
<dbReference type="GO" id="GO:0004382">
    <property type="term" value="F:GDP phosphatase activity"/>
    <property type="evidence" value="ECO:0007669"/>
    <property type="project" value="Ensembl"/>
</dbReference>
<evidence type="ECO:0000256" key="3">
    <source>
        <dbReference type="ARBA" id="ARBA00004240"/>
    </source>
</evidence>
<evidence type="ECO:0000256" key="4">
    <source>
        <dbReference type="ARBA" id="ARBA00004613"/>
    </source>
</evidence>
<evidence type="ECO:0000256" key="1">
    <source>
        <dbReference type="ARBA" id="ARBA00001913"/>
    </source>
</evidence>
<dbReference type="GO" id="GO:0005524">
    <property type="term" value="F:ATP binding"/>
    <property type="evidence" value="ECO:0007669"/>
    <property type="project" value="UniProtKB-KW"/>
</dbReference>
<protein>
    <recommendedName>
        <fullName evidence="15">nucleoside diphosphate phosphatase</fullName>
        <ecNumber evidence="15">3.6.1.6</ecNumber>
    </recommendedName>
    <alternativeName>
        <fullName evidence="16">Guanosine-diphosphatase ENTPD5</fullName>
    </alternativeName>
    <alternativeName>
        <fullName evidence="17">Uridine-diphosphatase ENTPD5</fullName>
    </alternativeName>
</protein>
<dbReference type="FunFam" id="3.30.420.150:FF:000004">
    <property type="entry name" value="Ectonucleoside triphosphate diphosphohydrolase 5"/>
    <property type="match status" value="1"/>
</dbReference>
<evidence type="ECO:0000256" key="28">
    <source>
        <dbReference type="RuleBase" id="RU003833"/>
    </source>
</evidence>
<evidence type="ECO:0000256" key="17">
    <source>
        <dbReference type="ARBA" id="ARBA00042507"/>
    </source>
</evidence>
<dbReference type="FunFam" id="3.30.420.40:FF:000052">
    <property type="entry name" value="Ectonucleoside triphosphate diphosphohydrolase 5"/>
    <property type="match status" value="1"/>
</dbReference>
<evidence type="ECO:0000256" key="23">
    <source>
        <dbReference type="ARBA" id="ARBA00048756"/>
    </source>
</evidence>
<dbReference type="GO" id="GO:0006011">
    <property type="term" value="P:UDP-alpha-D-glucose metabolic process"/>
    <property type="evidence" value="ECO:0007669"/>
    <property type="project" value="Ensembl"/>
</dbReference>
<dbReference type="GO" id="GO:0045134">
    <property type="term" value="F:UDP phosphatase activity"/>
    <property type="evidence" value="ECO:0007669"/>
    <property type="project" value="Ensembl"/>
</dbReference>
<dbReference type="Gene3D" id="3.30.420.150">
    <property type="entry name" value="Exopolyphosphatase. Domain 2"/>
    <property type="match status" value="1"/>
</dbReference>
<accession>A0A8C8U738</accession>
<dbReference type="EC" id="3.6.1.6" evidence="15"/>
<dbReference type="GO" id="GO:0005615">
    <property type="term" value="C:extracellular space"/>
    <property type="evidence" value="ECO:0007669"/>
    <property type="project" value="Ensembl"/>
</dbReference>
<dbReference type="GO" id="GO:0006256">
    <property type="term" value="P:UDP catabolic process"/>
    <property type="evidence" value="ECO:0007669"/>
    <property type="project" value="Ensembl"/>
</dbReference>
<keyword evidence="10" id="KW-0256">Endoplasmic reticulum</keyword>
<evidence type="ECO:0000256" key="11">
    <source>
        <dbReference type="ARBA" id="ARBA00022837"/>
    </source>
</evidence>
<evidence type="ECO:0000256" key="14">
    <source>
        <dbReference type="ARBA" id="ARBA00023180"/>
    </source>
</evidence>
<keyword evidence="29" id="KW-0472">Membrane</keyword>
<dbReference type="PANTHER" id="PTHR11782">
    <property type="entry name" value="ADENOSINE/GUANOSINE DIPHOSPHATASE"/>
    <property type="match status" value="1"/>
</dbReference>
<dbReference type="GeneTree" id="ENSGT01150000286963"/>
<dbReference type="GO" id="GO:0036384">
    <property type="term" value="F:CDP phosphatase activity"/>
    <property type="evidence" value="ECO:0007669"/>
    <property type="project" value="Ensembl"/>
</dbReference>
<keyword evidence="29" id="KW-0812">Transmembrane</keyword>
<evidence type="ECO:0000256" key="26">
    <source>
        <dbReference type="PIRSR" id="PIRSR600407-1"/>
    </source>
</evidence>
<evidence type="ECO:0000256" key="18">
    <source>
        <dbReference type="ARBA" id="ARBA00045733"/>
    </source>
</evidence>
<evidence type="ECO:0000256" key="15">
    <source>
        <dbReference type="ARBA" id="ARBA00038863"/>
    </source>
</evidence>
<evidence type="ECO:0000256" key="27">
    <source>
        <dbReference type="PIRSR" id="PIRSR600407-2"/>
    </source>
</evidence>
<evidence type="ECO:0000256" key="12">
    <source>
        <dbReference type="ARBA" id="ARBA00022842"/>
    </source>
</evidence>
<dbReference type="GO" id="GO:0005783">
    <property type="term" value="C:endoplasmic reticulum"/>
    <property type="evidence" value="ECO:0007669"/>
    <property type="project" value="UniProtKB-SubCell"/>
</dbReference>
<keyword evidence="13" id="KW-1015">Disulfide bond</keyword>
<evidence type="ECO:0000256" key="21">
    <source>
        <dbReference type="ARBA" id="ARBA00048053"/>
    </source>
</evidence>
<dbReference type="GO" id="GO:1990003">
    <property type="term" value="F:IDP phosphatase activity"/>
    <property type="evidence" value="ECO:0007669"/>
    <property type="project" value="Ensembl"/>
</dbReference>
<dbReference type="Proteomes" id="UP000694547">
    <property type="component" value="Chromosome 14"/>
</dbReference>
<evidence type="ECO:0000256" key="8">
    <source>
        <dbReference type="ARBA" id="ARBA00022729"/>
    </source>
</evidence>
<sequence>MILPLQQCEQPCFSSTASSPHRGKNATSWGALLFALMLACVGSTVFYREQQTWFEGVFLSSMCPINVSASTFYGIMFDAGSTGTRIHVYTFVQRTAGQLPFLEGEIFDSVKPGLSAFADQPKQGAETVEGLLEVAKDSIPRSHWRRTPVVLKATAGLRLLPEHKAQALLLEVEEIFKKSPFLVPDDSVSIMDGSYEGILAWVTVNFLTGQLHGHGQETMGTLDLGGASTQITFLPQFAKTLEQTPRGYLTSFEMFNSTFKLYTHSYLGFGLKAARLATLGALDTEGTDGRTFRSACLPRWLEAEWIFGGVKYQYGGNQEGEMGFEPCYAEVLRVVQGKLHQPEEVRGSSFYAFSYYYDRAVDTHLIDYEKGGVLKVEDFERKAREVCDNLESFTSGSPFLCMDLSYITALLKDGFGFADGTLLQLTKKVNNIETGWALGATFHLLQSLGISS</sequence>
<keyword evidence="27" id="KW-0067">ATP-binding</keyword>
<dbReference type="GO" id="GO:0043262">
    <property type="term" value="F:ADP phosphatase activity"/>
    <property type="evidence" value="ECO:0007669"/>
    <property type="project" value="Ensembl"/>
</dbReference>
<feature type="binding site" evidence="27">
    <location>
        <begin position="226"/>
        <end position="230"/>
    </location>
    <ligand>
        <name>ATP</name>
        <dbReference type="ChEBI" id="CHEBI:30616"/>
    </ligand>
</feature>
<keyword evidence="12" id="KW-0460">Magnesium</keyword>
<comment type="cofactor">
    <cofactor evidence="2">
        <name>Mg(2+)</name>
        <dbReference type="ChEBI" id="CHEBI:18420"/>
    </cofactor>
</comment>
<comment type="catalytic activity">
    <reaction evidence="24">
        <text>ADP + H2O = AMP + phosphate + H(+)</text>
        <dbReference type="Rhea" id="RHEA:61436"/>
        <dbReference type="ChEBI" id="CHEBI:15377"/>
        <dbReference type="ChEBI" id="CHEBI:15378"/>
        <dbReference type="ChEBI" id="CHEBI:43474"/>
        <dbReference type="ChEBI" id="CHEBI:456215"/>
        <dbReference type="ChEBI" id="CHEBI:456216"/>
        <dbReference type="EC" id="3.6.1.6"/>
    </reaction>
    <physiologicalReaction direction="left-to-right" evidence="24">
        <dbReference type="Rhea" id="RHEA:61437"/>
    </physiologicalReaction>
</comment>
<proteinExistence type="inferred from homology"/>
<dbReference type="PROSITE" id="PS01238">
    <property type="entry name" value="GDA1_CD39_NTPASE"/>
    <property type="match status" value="1"/>
</dbReference>
<dbReference type="Ensembl" id="ENSPEMT00000031810.2">
    <property type="protein sequence ID" value="ENSPEMP00000027398.2"/>
    <property type="gene ID" value="ENSPEMG00000023217.2"/>
</dbReference>
<comment type="catalytic activity">
    <reaction evidence="25">
        <text>IDP + H2O = IMP + phosphate + H(+)</text>
        <dbReference type="Rhea" id="RHEA:35207"/>
        <dbReference type="ChEBI" id="CHEBI:15377"/>
        <dbReference type="ChEBI" id="CHEBI:15378"/>
        <dbReference type="ChEBI" id="CHEBI:43474"/>
        <dbReference type="ChEBI" id="CHEBI:58053"/>
        <dbReference type="ChEBI" id="CHEBI:58280"/>
        <dbReference type="EC" id="3.6.1.6"/>
    </reaction>
    <physiologicalReaction direction="left-to-right" evidence="25">
        <dbReference type="Rhea" id="RHEA:35208"/>
    </physiologicalReaction>
</comment>
<dbReference type="CDD" id="cd24114">
    <property type="entry name" value="ASKHA_NBD_NTPDase5"/>
    <property type="match status" value="1"/>
</dbReference>
<comment type="subcellular location">
    <subcellularLocation>
        <location evidence="3">Endoplasmic reticulum</location>
    </subcellularLocation>
    <subcellularLocation>
        <location evidence="4">Secreted</location>
    </subcellularLocation>
</comment>
<comment type="catalytic activity">
    <reaction evidence="22">
        <text>UDP + H2O = UMP + phosphate + H(+)</text>
        <dbReference type="Rhea" id="RHEA:64876"/>
        <dbReference type="ChEBI" id="CHEBI:15377"/>
        <dbReference type="ChEBI" id="CHEBI:15378"/>
        <dbReference type="ChEBI" id="CHEBI:43474"/>
        <dbReference type="ChEBI" id="CHEBI:57865"/>
        <dbReference type="ChEBI" id="CHEBI:58223"/>
        <dbReference type="EC" id="3.6.1.6"/>
    </reaction>
    <physiologicalReaction direction="left-to-right" evidence="22">
        <dbReference type="Rhea" id="RHEA:64877"/>
    </physiologicalReaction>
</comment>
<evidence type="ECO:0000256" key="29">
    <source>
        <dbReference type="SAM" id="Phobius"/>
    </source>
</evidence>
<evidence type="ECO:0000256" key="25">
    <source>
        <dbReference type="ARBA" id="ARBA00049328"/>
    </source>
</evidence>
<organism evidence="30 31">
    <name type="scientific">Peromyscus maniculatus bairdii</name>
    <name type="common">Prairie deer mouse</name>
    <dbReference type="NCBI Taxonomy" id="230844"/>
    <lineage>
        <taxon>Eukaryota</taxon>
        <taxon>Metazoa</taxon>
        <taxon>Chordata</taxon>
        <taxon>Craniata</taxon>
        <taxon>Vertebrata</taxon>
        <taxon>Euteleostomi</taxon>
        <taxon>Mammalia</taxon>
        <taxon>Eutheria</taxon>
        <taxon>Euarchontoglires</taxon>
        <taxon>Glires</taxon>
        <taxon>Rodentia</taxon>
        <taxon>Myomorpha</taxon>
        <taxon>Muroidea</taxon>
        <taxon>Cricetidae</taxon>
        <taxon>Neotominae</taxon>
        <taxon>Peromyscus</taxon>
    </lineage>
</organism>
<evidence type="ECO:0000256" key="16">
    <source>
        <dbReference type="ARBA" id="ARBA00042111"/>
    </source>
</evidence>
<reference evidence="30 31" key="1">
    <citation type="submission" date="2018-10" db="EMBL/GenBank/DDBJ databases">
        <title>Improved assembly of the deer mouse Peromyscus maniculatus genome.</title>
        <authorList>
            <person name="Lassance J.-M."/>
            <person name="Hoekstra H.E."/>
        </authorList>
    </citation>
    <scope>NUCLEOTIDE SEQUENCE [LARGE SCALE GENOMIC DNA]</scope>
</reference>
<evidence type="ECO:0000256" key="22">
    <source>
        <dbReference type="ARBA" id="ARBA00048075"/>
    </source>
</evidence>
<feature type="active site" description="Proton acceptor" evidence="26">
    <location>
        <position position="196"/>
    </location>
</feature>
<evidence type="ECO:0000256" key="24">
    <source>
        <dbReference type="ARBA" id="ARBA00049217"/>
    </source>
</evidence>
<evidence type="ECO:0000256" key="20">
    <source>
        <dbReference type="ARBA" id="ARBA00047813"/>
    </source>
</evidence>